<feature type="region of interest" description="Disordered" evidence="7">
    <location>
        <begin position="155"/>
        <end position="186"/>
    </location>
</feature>
<evidence type="ECO:0000256" key="2">
    <source>
        <dbReference type="ARBA" id="ARBA00022771"/>
    </source>
</evidence>
<dbReference type="GO" id="GO:0008270">
    <property type="term" value="F:zinc ion binding"/>
    <property type="evidence" value="ECO:0007669"/>
    <property type="project" value="UniProtKB-KW"/>
</dbReference>
<dbReference type="OrthoDB" id="410307at2759"/>
<evidence type="ECO:0000256" key="3">
    <source>
        <dbReference type="ARBA" id="ARBA00022833"/>
    </source>
</evidence>
<evidence type="ECO:0000313" key="9">
    <source>
        <dbReference type="EMBL" id="PKA62815.1"/>
    </source>
</evidence>
<proteinExistence type="predicted"/>
<dbReference type="InterPro" id="IPR057444">
    <property type="entry name" value="Znf-CCCH_AtC3H23-like"/>
</dbReference>
<name>A0A2I0B4T1_9ASPA</name>
<accession>A0A2I0B4T1</accession>
<keyword evidence="3 6" id="KW-0862">Zinc</keyword>
<keyword evidence="1 6" id="KW-0479">Metal-binding</keyword>
<feature type="domain" description="C3H1-type" evidence="8">
    <location>
        <begin position="241"/>
        <end position="268"/>
    </location>
</feature>
<evidence type="ECO:0000256" key="7">
    <source>
        <dbReference type="SAM" id="MobiDB-lite"/>
    </source>
</evidence>
<evidence type="ECO:0000256" key="1">
    <source>
        <dbReference type="ARBA" id="ARBA00022723"/>
    </source>
</evidence>
<keyword evidence="4" id="KW-0238">DNA-binding</keyword>
<evidence type="ECO:0000256" key="5">
    <source>
        <dbReference type="PROSITE-ProRule" id="PRU00023"/>
    </source>
</evidence>
<keyword evidence="2 6" id="KW-0863">Zinc-finger</keyword>
<organism evidence="9 10">
    <name type="scientific">Apostasia shenzhenica</name>
    <dbReference type="NCBI Taxonomy" id="1088818"/>
    <lineage>
        <taxon>Eukaryota</taxon>
        <taxon>Viridiplantae</taxon>
        <taxon>Streptophyta</taxon>
        <taxon>Embryophyta</taxon>
        <taxon>Tracheophyta</taxon>
        <taxon>Spermatophyta</taxon>
        <taxon>Magnoliopsida</taxon>
        <taxon>Liliopsida</taxon>
        <taxon>Asparagales</taxon>
        <taxon>Orchidaceae</taxon>
        <taxon>Apostasioideae</taxon>
        <taxon>Apostasia</taxon>
    </lineage>
</organism>
<keyword evidence="5" id="KW-0040">ANK repeat</keyword>
<dbReference type="SMART" id="SM00356">
    <property type="entry name" value="ZnF_C3H1"/>
    <property type="match status" value="2"/>
</dbReference>
<dbReference type="Pfam" id="PF12796">
    <property type="entry name" value="Ank_2"/>
    <property type="match status" value="1"/>
</dbReference>
<dbReference type="Proteomes" id="UP000236161">
    <property type="component" value="Unassembled WGS sequence"/>
</dbReference>
<evidence type="ECO:0000256" key="6">
    <source>
        <dbReference type="PROSITE-ProRule" id="PRU00723"/>
    </source>
</evidence>
<evidence type="ECO:0000256" key="4">
    <source>
        <dbReference type="ARBA" id="ARBA00023125"/>
    </source>
</evidence>
<dbReference type="Gene3D" id="1.25.40.20">
    <property type="entry name" value="Ankyrin repeat-containing domain"/>
    <property type="match status" value="1"/>
</dbReference>
<dbReference type="SMART" id="SM00248">
    <property type="entry name" value="ANK"/>
    <property type="match status" value="2"/>
</dbReference>
<dbReference type="PRINTS" id="PR01415">
    <property type="entry name" value="ANKYRIN"/>
</dbReference>
<protein>
    <submittedName>
        <fullName evidence="9">Zinc finger CCCH domain-containing protein 30</fullName>
    </submittedName>
</protein>
<dbReference type="InterPro" id="IPR045234">
    <property type="entry name" value="Unkempt-like"/>
</dbReference>
<feature type="compositionally biased region" description="Basic and acidic residues" evidence="7">
    <location>
        <begin position="174"/>
        <end position="183"/>
    </location>
</feature>
<dbReference type="EMBL" id="KZ451913">
    <property type="protein sequence ID" value="PKA62815.1"/>
    <property type="molecule type" value="Genomic_DNA"/>
</dbReference>
<dbReference type="PROSITE" id="PS50297">
    <property type="entry name" value="ANK_REP_REGION"/>
    <property type="match status" value="1"/>
</dbReference>
<sequence length="501" mass="54597">MGFPAGDDSVAELLEFAAEDDDVSFRLAVDRDPAALHAAGRWYGRCRRSGRMKLLFRTPLMIAATYGSLEVLRFILSLSSGADVDRRCGVDGVTALHCAASGCATTAALVVSLLIEAGADANTVDAFGLRPFDVISITPTLSSVRSSLEGLLGKCSPPLSPSSDSTSSSSSSAAEEKKEKKTYPIDPSIPDINSSIYASDDFRMFAFKIQPCSRAYSHDWTECPFVHPGENARRRDPRRFQYGCTPCPEFRRGQCPRGDLCEYAHGVFECWLHPTLYRTRLCKDGGNCGRRVCFFAHSSNELRSPHVQVSNTKLSRLRIPCSKELDINLLSPSGVHNGRLGLLNLDDKSVNCSSPRFQCEYWSASLSPSGNLQHHQSLLLPSNGCNVLSPRSLNVINSVNSTLGMAPRSNGTVAVSSPLSSYSDFDQEKQQRSLLLSNLNRNLPRSPNCEEVARSIGAGELDLSWVQSLVGKAEVAPNSAIDEEHAILGAWLEEVHQKPAQ</sequence>
<dbReference type="Gene3D" id="3.30.1370.210">
    <property type="match status" value="1"/>
</dbReference>
<feature type="zinc finger region" description="C3H1-type" evidence="6">
    <location>
        <begin position="241"/>
        <end position="268"/>
    </location>
</feature>
<reference evidence="9 10" key="1">
    <citation type="journal article" date="2017" name="Nature">
        <title>The Apostasia genome and the evolution of orchids.</title>
        <authorList>
            <person name="Zhang G.Q."/>
            <person name="Liu K.W."/>
            <person name="Li Z."/>
            <person name="Lohaus R."/>
            <person name="Hsiao Y.Y."/>
            <person name="Niu S.C."/>
            <person name="Wang J.Y."/>
            <person name="Lin Y.C."/>
            <person name="Xu Q."/>
            <person name="Chen L.J."/>
            <person name="Yoshida K."/>
            <person name="Fujiwara S."/>
            <person name="Wang Z.W."/>
            <person name="Zhang Y.Q."/>
            <person name="Mitsuda N."/>
            <person name="Wang M."/>
            <person name="Liu G.H."/>
            <person name="Pecoraro L."/>
            <person name="Huang H.X."/>
            <person name="Xiao X.J."/>
            <person name="Lin M."/>
            <person name="Wu X.Y."/>
            <person name="Wu W.L."/>
            <person name="Chen Y.Y."/>
            <person name="Chang S.B."/>
            <person name="Sakamoto S."/>
            <person name="Ohme-Takagi M."/>
            <person name="Yagi M."/>
            <person name="Zeng S.J."/>
            <person name="Shen C.Y."/>
            <person name="Yeh C.M."/>
            <person name="Luo Y.B."/>
            <person name="Tsai W.C."/>
            <person name="Van de Peer Y."/>
            <person name="Liu Z.J."/>
        </authorList>
    </citation>
    <scope>NUCLEOTIDE SEQUENCE [LARGE SCALE GENOMIC DNA]</scope>
    <source>
        <strain evidence="10">cv. Shenzhen</strain>
        <tissue evidence="9">Stem</tissue>
    </source>
</reference>
<dbReference type="GO" id="GO:0010468">
    <property type="term" value="P:regulation of gene expression"/>
    <property type="evidence" value="ECO:0007669"/>
    <property type="project" value="UniProtKB-ARBA"/>
</dbReference>
<evidence type="ECO:0000259" key="8">
    <source>
        <dbReference type="PROSITE" id="PS50103"/>
    </source>
</evidence>
<dbReference type="STRING" id="1088818.A0A2I0B4T1"/>
<dbReference type="PROSITE" id="PS50103">
    <property type="entry name" value="ZF_C3H1"/>
    <property type="match status" value="1"/>
</dbReference>
<dbReference type="InterPro" id="IPR000571">
    <property type="entry name" value="Znf_CCCH"/>
</dbReference>
<dbReference type="Pfam" id="PF00642">
    <property type="entry name" value="zf-CCCH"/>
    <property type="match status" value="1"/>
</dbReference>
<dbReference type="PANTHER" id="PTHR14493:SF50">
    <property type="entry name" value="RING FINGER PROTEIN UNKEMPT"/>
    <property type="match status" value="1"/>
</dbReference>
<feature type="compositionally biased region" description="Low complexity" evidence="7">
    <location>
        <begin position="161"/>
        <end position="172"/>
    </location>
</feature>
<dbReference type="GO" id="GO:0003677">
    <property type="term" value="F:DNA binding"/>
    <property type="evidence" value="ECO:0007669"/>
    <property type="project" value="UniProtKB-KW"/>
</dbReference>
<dbReference type="Pfam" id="PF25512">
    <property type="entry name" value="zf-CCCH_AtC3H23"/>
    <property type="match status" value="1"/>
</dbReference>
<evidence type="ECO:0000313" key="10">
    <source>
        <dbReference type="Proteomes" id="UP000236161"/>
    </source>
</evidence>
<dbReference type="AlphaFoldDB" id="A0A2I0B4T1"/>
<dbReference type="InterPro" id="IPR002110">
    <property type="entry name" value="Ankyrin_rpt"/>
</dbReference>
<dbReference type="PROSITE" id="PS50088">
    <property type="entry name" value="ANK_REPEAT"/>
    <property type="match status" value="1"/>
</dbReference>
<feature type="repeat" description="ANK" evidence="5">
    <location>
        <begin position="91"/>
        <end position="126"/>
    </location>
</feature>
<dbReference type="SUPFAM" id="SSF48403">
    <property type="entry name" value="Ankyrin repeat"/>
    <property type="match status" value="1"/>
</dbReference>
<keyword evidence="10" id="KW-1185">Reference proteome</keyword>
<gene>
    <name evidence="9" type="ORF">AXF42_Ash019398</name>
</gene>
<dbReference type="InterPro" id="IPR036770">
    <property type="entry name" value="Ankyrin_rpt-contain_sf"/>
</dbReference>
<dbReference type="PANTHER" id="PTHR14493">
    <property type="entry name" value="UNKEMPT FAMILY MEMBER"/>
    <property type="match status" value="1"/>
</dbReference>